<dbReference type="PROSITE" id="PS51257">
    <property type="entry name" value="PROKAR_LIPOPROTEIN"/>
    <property type="match status" value="1"/>
</dbReference>
<evidence type="ECO:0000313" key="1">
    <source>
        <dbReference type="EMBL" id="KKK52194.1"/>
    </source>
</evidence>
<name>A0A0F8YDI8_9ZZZZ</name>
<gene>
    <name evidence="1" type="ORF">LCGC14_3107390</name>
</gene>
<dbReference type="AlphaFoldDB" id="A0A0F8YDI8"/>
<accession>A0A0F8YDI8</accession>
<reference evidence="1" key="1">
    <citation type="journal article" date="2015" name="Nature">
        <title>Complex archaea that bridge the gap between prokaryotes and eukaryotes.</title>
        <authorList>
            <person name="Spang A."/>
            <person name="Saw J.H."/>
            <person name="Jorgensen S.L."/>
            <person name="Zaremba-Niedzwiedzka K."/>
            <person name="Martijn J."/>
            <person name="Lind A.E."/>
            <person name="van Eijk R."/>
            <person name="Schleper C."/>
            <person name="Guy L."/>
            <person name="Ettema T.J."/>
        </authorList>
    </citation>
    <scope>NUCLEOTIDE SEQUENCE</scope>
</reference>
<organism evidence="1">
    <name type="scientific">marine sediment metagenome</name>
    <dbReference type="NCBI Taxonomy" id="412755"/>
    <lineage>
        <taxon>unclassified sequences</taxon>
        <taxon>metagenomes</taxon>
        <taxon>ecological metagenomes</taxon>
    </lineage>
</organism>
<comment type="caution">
    <text evidence="1">The sequence shown here is derived from an EMBL/GenBank/DDBJ whole genome shotgun (WGS) entry which is preliminary data.</text>
</comment>
<protein>
    <submittedName>
        <fullName evidence="1">Uncharacterized protein</fullName>
    </submittedName>
</protein>
<dbReference type="EMBL" id="LAZR01067145">
    <property type="protein sequence ID" value="KKK52194.1"/>
    <property type="molecule type" value="Genomic_DNA"/>
</dbReference>
<proteinExistence type="predicted"/>
<sequence length="125" mass="13047">MKRLPNSVAVLILSFFVLAACVTPRPMVDSIADAIVVTSADIESAAAIVKNLCGNTVPGGPCAMGSLISTSTKDSFKRGLQEALDGVVAANRLLAAGRSVDAEDRLAIADAIVKVLQAELLRRQR</sequence>